<sequence length="74" mass="8388">MMKLRSKDRKRSRPSQGSSGMYNRWLSGASTGPVENGYYNRPGELILAYRTRHTSFAFRCEYYALGACSVLGTQ</sequence>
<proteinExistence type="predicted"/>
<dbReference type="EMBL" id="JASCZI010090657">
    <property type="protein sequence ID" value="MED6144245.1"/>
    <property type="molecule type" value="Genomic_DNA"/>
</dbReference>
<evidence type="ECO:0000313" key="3">
    <source>
        <dbReference type="Proteomes" id="UP001341840"/>
    </source>
</evidence>
<feature type="compositionally biased region" description="Basic residues" evidence="1">
    <location>
        <begin position="1"/>
        <end position="13"/>
    </location>
</feature>
<gene>
    <name evidence="2" type="ORF">PIB30_013851</name>
</gene>
<protein>
    <submittedName>
        <fullName evidence="2">Uncharacterized protein</fullName>
    </submittedName>
</protein>
<evidence type="ECO:0000313" key="2">
    <source>
        <dbReference type="EMBL" id="MED6144245.1"/>
    </source>
</evidence>
<dbReference type="Proteomes" id="UP001341840">
    <property type="component" value="Unassembled WGS sequence"/>
</dbReference>
<evidence type="ECO:0000256" key="1">
    <source>
        <dbReference type="SAM" id="MobiDB-lite"/>
    </source>
</evidence>
<organism evidence="2 3">
    <name type="scientific">Stylosanthes scabra</name>
    <dbReference type="NCBI Taxonomy" id="79078"/>
    <lineage>
        <taxon>Eukaryota</taxon>
        <taxon>Viridiplantae</taxon>
        <taxon>Streptophyta</taxon>
        <taxon>Embryophyta</taxon>
        <taxon>Tracheophyta</taxon>
        <taxon>Spermatophyta</taxon>
        <taxon>Magnoliopsida</taxon>
        <taxon>eudicotyledons</taxon>
        <taxon>Gunneridae</taxon>
        <taxon>Pentapetalae</taxon>
        <taxon>rosids</taxon>
        <taxon>fabids</taxon>
        <taxon>Fabales</taxon>
        <taxon>Fabaceae</taxon>
        <taxon>Papilionoideae</taxon>
        <taxon>50 kb inversion clade</taxon>
        <taxon>dalbergioids sensu lato</taxon>
        <taxon>Dalbergieae</taxon>
        <taxon>Pterocarpus clade</taxon>
        <taxon>Stylosanthes</taxon>
    </lineage>
</organism>
<accession>A0ABU6T7D4</accession>
<keyword evidence="3" id="KW-1185">Reference proteome</keyword>
<reference evidence="2 3" key="1">
    <citation type="journal article" date="2023" name="Plants (Basel)">
        <title>Bridging the Gap: Combining Genomics and Transcriptomics Approaches to Understand Stylosanthes scabra, an Orphan Legume from the Brazilian Caatinga.</title>
        <authorList>
            <person name="Ferreira-Neto J.R.C."/>
            <person name="da Silva M.D."/>
            <person name="Binneck E."/>
            <person name="de Melo N.F."/>
            <person name="da Silva R.H."/>
            <person name="de Melo A.L.T.M."/>
            <person name="Pandolfi V."/>
            <person name="Bustamante F.O."/>
            <person name="Brasileiro-Vidal A.C."/>
            <person name="Benko-Iseppon A.M."/>
        </authorList>
    </citation>
    <scope>NUCLEOTIDE SEQUENCE [LARGE SCALE GENOMIC DNA]</scope>
    <source>
        <tissue evidence="2">Leaves</tissue>
    </source>
</reference>
<feature type="region of interest" description="Disordered" evidence="1">
    <location>
        <begin position="1"/>
        <end position="36"/>
    </location>
</feature>
<comment type="caution">
    <text evidence="2">The sequence shown here is derived from an EMBL/GenBank/DDBJ whole genome shotgun (WGS) entry which is preliminary data.</text>
</comment>
<name>A0ABU6T7D4_9FABA</name>